<reference evidence="3 4" key="1">
    <citation type="submission" date="2020-10" db="EMBL/GenBank/DDBJ databases">
        <title>Ca. Dormibacterota MAGs.</title>
        <authorList>
            <person name="Montgomery K."/>
        </authorList>
    </citation>
    <scope>NUCLEOTIDE SEQUENCE [LARGE SCALE GENOMIC DNA]</scope>
    <source>
        <strain evidence="3">Mitchell_Peninsula_5</strain>
    </source>
</reference>
<feature type="compositionally biased region" description="Low complexity" evidence="1">
    <location>
        <begin position="71"/>
        <end position="81"/>
    </location>
</feature>
<name>A0A934NFU3_9BACT</name>
<dbReference type="InterPro" id="IPR036278">
    <property type="entry name" value="Sialidase_sf"/>
</dbReference>
<organism evidence="3 4">
    <name type="scientific">Candidatus Amunia macphersoniae</name>
    <dbReference type="NCBI Taxonomy" id="3127014"/>
    <lineage>
        <taxon>Bacteria</taxon>
        <taxon>Bacillati</taxon>
        <taxon>Candidatus Dormiibacterota</taxon>
        <taxon>Candidatus Dormibacteria</taxon>
        <taxon>Candidatus Aeolococcales</taxon>
        <taxon>Candidatus Aeolococcaceae</taxon>
        <taxon>Candidatus Amunia</taxon>
    </lineage>
</organism>
<keyword evidence="2" id="KW-0732">Signal</keyword>
<protein>
    <recommendedName>
        <fullName evidence="5">Exo-alpha-sialidase</fullName>
    </recommendedName>
</protein>
<feature type="compositionally biased region" description="Polar residues" evidence="1">
    <location>
        <begin position="88"/>
        <end position="101"/>
    </location>
</feature>
<feature type="chain" id="PRO_5037482132" description="Exo-alpha-sialidase" evidence="2">
    <location>
        <begin position="30"/>
        <end position="544"/>
    </location>
</feature>
<feature type="signal peptide" evidence="2">
    <location>
        <begin position="1"/>
        <end position="29"/>
    </location>
</feature>
<comment type="caution">
    <text evidence="3">The sequence shown here is derived from an EMBL/GenBank/DDBJ whole genome shotgun (WGS) entry which is preliminary data.</text>
</comment>
<accession>A0A934NFU3</accession>
<sequence length="544" mass="59476">MRTWCRLLFLGTAAATALSVVVTGAPASAASGSSPLWVTHVQKYPGGITAGVRAYASQEVAQAQANRTKTAWSADTASSSSGGLHNVQMDTNSNPPLPQNETNVAVSQDNPNVAVAGSNDYVSGGVTVMYTSDGGNRWGTIRVNPEFAGTGDYCNGGDPWFAYSVRDRAFYFVQLCFFRSSPASEVQLYKSTDNGHTWTPGRQSGLVASNFDYNTGSLDGSIFHDNDQITVDNTPTSPHYGRIYITHIKFHMLPNAFSDYCPVQLDYTDDVPTFNPRLTVFQHTNVVPDQPKGPGTGLSANQWARPQVETNGSLDISYALEDCNSGLDRHFELQKSTNGGRTVLKHPVQIDHPGEYQDNPDLGDVLAPTKFRAPDSTGFRFNAATGQLGFAYQNNRDRKTSGANISFEQSSDGGLTWTPMRYISVSSSGQPARNDQFFPSLTSLADGRWVAIWYDRRNDPRNNNIETFQGMSRDGVQWSNQDISTTSWDPNLSFFKSGAFIGDYIGVDASTTHIYPTWADGRTTQIRRTGIGNTDIFTNVEVVK</sequence>
<feature type="region of interest" description="Disordered" evidence="1">
    <location>
        <begin position="71"/>
        <end position="101"/>
    </location>
</feature>
<evidence type="ECO:0000313" key="4">
    <source>
        <dbReference type="Proteomes" id="UP000614410"/>
    </source>
</evidence>
<dbReference type="AlphaFoldDB" id="A0A934NFU3"/>
<dbReference type="Gene3D" id="2.120.10.10">
    <property type="match status" value="1"/>
</dbReference>
<dbReference type="EMBL" id="JAEKNN010000029">
    <property type="protein sequence ID" value="MBJ7609065.1"/>
    <property type="molecule type" value="Genomic_DNA"/>
</dbReference>
<evidence type="ECO:0000256" key="2">
    <source>
        <dbReference type="SAM" id="SignalP"/>
    </source>
</evidence>
<dbReference type="Gene3D" id="2.130.10.10">
    <property type="entry name" value="YVTN repeat-like/Quinoprotein amine dehydrogenase"/>
    <property type="match status" value="1"/>
</dbReference>
<gene>
    <name evidence="3" type="ORF">JF887_06495</name>
</gene>
<proteinExistence type="predicted"/>
<dbReference type="Proteomes" id="UP000614410">
    <property type="component" value="Unassembled WGS sequence"/>
</dbReference>
<dbReference type="InterPro" id="IPR015943">
    <property type="entry name" value="WD40/YVTN_repeat-like_dom_sf"/>
</dbReference>
<dbReference type="SUPFAM" id="SSF50939">
    <property type="entry name" value="Sialidases"/>
    <property type="match status" value="1"/>
</dbReference>
<evidence type="ECO:0000313" key="3">
    <source>
        <dbReference type="EMBL" id="MBJ7609065.1"/>
    </source>
</evidence>
<evidence type="ECO:0008006" key="5">
    <source>
        <dbReference type="Google" id="ProtNLM"/>
    </source>
</evidence>
<evidence type="ECO:0000256" key="1">
    <source>
        <dbReference type="SAM" id="MobiDB-lite"/>
    </source>
</evidence>